<protein>
    <submittedName>
        <fullName evidence="2">Uncharacterized protein</fullName>
    </submittedName>
</protein>
<dbReference type="Proteomes" id="UP001491310">
    <property type="component" value="Unassembled WGS sequence"/>
</dbReference>
<dbReference type="EMBL" id="JALJOT010000008">
    <property type="protein sequence ID" value="KAK9908413.1"/>
    <property type="molecule type" value="Genomic_DNA"/>
</dbReference>
<organism evidence="2 3">
    <name type="scientific">Coccomyxa subellipsoidea</name>
    <dbReference type="NCBI Taxonomy" id="248742"/>
    <lineage>
        <taxon>Eukaryota</taxon>
        <taxon>Viridiplantae</taxon>
        <taxon>Chlorophyta</taxon>
        <taxon>core chlorophytes</taxon>
        <taxon>Trebouxiophyceae</taxon>
        <taxon>Trebouxiophyceae incertae sedis</taxon>
        <taxon>Coccomyxaceae</taxon>
        <taxon>Coccomyxa</taxon>
    </lineage>
</organism>
<gene>
    <name evidence="2" type="ORF">WJX75_007529</name>
</gene>
<evidence type="ECO:0000313" key="3">
    <source>
        <dbReference type="Proteomes" id="UP001491310"/>
    </source>
</evidence>
<name>A0ABR2YNE5_9CHLO</name>
<keyword evidence="3" id="KW-1185">Reference proteome</keyword>
<comment type="caution">
    <text evidence="2">The sequence shown here is derived from an EMBL/GenBank/DDBJ whole genome shotgun (WGS) entry which is preliminary data.</text>
</comment>
<accession>A0ABR2YNE5</accession>
<sequence>MGRRYTLEGQQSFMSLLSFISAKTGAKPVVSAASFREALNNTSLPCSIEVSPVTTAQFGQASRNWWLAMSAIVVVSLGAHHAQKRRRRQRALAV</sequence>
<keyword evidence="1" id="KW-0472">Membrane</keyword>
<evidence type="ECO:0000313" key="2">
    <source>
        <dbReference type="EMBL" id="KAK9908413.1"/>
    </source>
</evidence>
<proteinExistence type="predicted"/>
<reference evidence="2 3" key="1">
    <citation type="journal article" date="2024" name="Nat. Commun.">
        <title>Phylogenomics reveals the evolutionary origins of lichenization in chlorophyte algae.</title>
        <authorList>
            <person name="Puginier C."/>
            <person name="Libourel C."/>
            <person name="Otte J."/>
            <person name="Skaloud P."/>
            <person name="Haon M."/>
            <person name="Grisel S."/>
            <person name="Petersen M."/>
            <person name="Berrin J.G."/>
            <person name="Delaux P.M."/>
            <person name="Dal Grande F."/>
            <person name="Keller J."/>
        </authorList>
    </citation>
    <scope>NUCLEOTIDE SEQUENCE [LARGE SCALE GENOMIC DNA]</scope>
    <source>
        <strain evidence="2 3">SAG 216-7</strain>
    </source>
</reference>
<feature type="transmembrane region" description="Helical" evidence="1">
    <location>
        <begin position="65"/>
        <end position="82"/>
    </location>
</feature>
<keyword evidence="1" id="KW-1133">Transmembrane helix</keyword>
<keyword evidence="1" id="KW-0812">Transmembrane</keyword>
<evidence type="ECO:0000256" key="1">
    <source>
        <dbReference type="SAM" id="Phobius"/>
    </source>
</evidence>